<evidence type="ECO:0000313" key="1">
    <source>
        <dbReference type="EMBL" id="NEV94775.1"/>
    </source>
</evidence>
<comment type="caution">
    <text evidence="1">The sequence shown here is derived from an EMBL/GenBank/DDBJ whole genome shotgun (WGS) entry which is preliminary data.</text>
</comment>
<sequence>MRNINKLLFICVAALFMSCETDPILAPGNLVSFEETSKSVNIDVGASVSDQFDVYTGGVAGADRTYNLIVDESTTIPMSSLTLPSTVVVPAGSNEATVDFTIDYNDDFSITGGTLVVRLERTAENQVSNSTISILVSVVCDTPAVVSFEFDGYADETSWTITDLQDNVLYSGGGYSRGQATASREVCLADGTYKFVVNDSFGDGLSFPNIGTASVSFGGTTLVEAVGDFGAQFVGEFSIQN</sequence>
<protein>
    <submittedName>
        <fullName evidence="1">DUF1735 domain-containing protein</fullName>
    </submittedName>
</protein>
<proteinExistence type="predicted"/>
<evidence type="ECO:0000313" key="2">
    <source>
        <dbReference type="Proteomes" id="UP000478505"/>
    </source>
</evidence>
<dbReference type="EMBL" id="JAAIKD010000006">
    <property type="protein sequence ID" value="NEV94775.1"/>
    <property type="molecule type" value="Genomic_DNA"/>
</dbReference>
<gene>
    <name evidence="1" type="ORF">G3567_11530</name>
</gene>
<dbReference type="PROSITE" id="PS51257">
    <property type="entry name" value="PROKAR_LIPOPROTEIN"/>
    <property type="match status" value="1"/>
</dbReference>
<accession>A0A6B3R6I6</accession>
<dbReference type="AlphaFoldDB" id="A0A6B3R6I6"/>
<dbReference type="Proteomes" id="UP000478505">
    <property type="component" value="Unassembled WGS sequence"/>
</dbReference>
<keyword evidence="2" id="KW-1185">Reference proteome</keyword>
<dbReference type="RefSeq" id="WP_164005482.1">
    <property type="nucleotide sequence ID" value="NZ_JAAIKD010000006.1"/>
</dbReference>
<name>A0A6B3R6I6_9FLAO</name>
<organism evidence="1 2">
    <name type="scientific">Psychroflexus aurantiacus</name>
    <dbReference type="NCBI Taxonomy" id="2709310"/>
    <lineage>
        <taxon>Bacteria</taxon>
        <taxon>Pseudomonadati</taxon>
        <taxon>Bacteroidota</taxon>
        <taxon>Flavobacteriia</taxon>
        <taxon>Flavobacteriales</taxon>
        <taxon>Flavobacteriaceae</taxon>
        <taxon>Psychroflexus</taxon>
    </lineage>
</organism>
<reference evidence="1 2" key="1">
    <citation type="submission" date="2020-02" db="EMBL/GenBank/DDBJ databases">
        <title>Flavobacteriaceae Psychroflexus bacterium YR1-1, complete genome.</title>
        <authorList>
            <person name="Li Y."/>
            <person name="Wu S."/>
        </authorList>
    </citation>
    <scope>NUCLEOTIDE SEQUENCE [LARGE SCALE GENOMIC DNA]</scope>
    <source>
        <strain evidence="1 2">YR1-1</strain>
    </source>
</reference>